<accession>A0ABS4D9T5</accession>
<keyword evidence="4" id="KW-1185">Reference proteome</keyword>
<comment type="caution">
    <text evidence="3">The sequence shown here is derived from an EMBL/GenBank/DDBJ whole genome shotgun (WGS) entry which is preliminary data.</text>
</comment>
<dbReference type="EMBL" id="SIJK02000016">
    <property type="protein sequence ID" value="MBP1466198.1"/>
    <property type="molecule type" value="Genomic_DNA"/>
</dbReference>
<dbReference type="Proteomes" id="UP001193081">
    <property type="component" value="Unassembled WGS sequence"/>
</dbReference>
<feature type="compositionally biased region" description="Pro residues" evidence="1">
    <location>
        <begin position="1"/>
        <end position="20"/>
    </location>
</feature>
<keyword evidence="2" id="KW-0472">Membrane</keyword>
<feature type="region of interest" description="Disordered" evidence="1">
    <location>
        <begin position="1"/>
        <end position="27"/>
    </location>
</feature>
<feature type="transmembrane region" description="Helical" evidence="2">
    <location>
        <begin position="141"/>
        <end position="165"/>
    </location>
</feature>
<evidence type="ECO:0000256" key="1">
    <source>
        <dbReference type="SAM" id="MobiDB-lite"/>
    </source>
</evidence>
<evidence type="ECO:0000313" key="4">
    <source>
        <dbReference type="Proteomes" id="UP001193081"/>
    </source>
</evidence>
<evidence type="ECO:0000313" key="3">
    <source>
        <dbReference type="EMBL" id="MBP1466198.1"/>
    </source>
</evidence>
<proteinExistence type="predicted"/>
<gene>
    <name evidence="3" type="ORF">EYB53_010820</name>
</gene>
<reference evidence="3 4" key="1">
    <citation type="submission" date="2021-03" db="EMBL/GenBank/DDBJ databases">
        <authorList>
            <person name="Grouzdev D.S."/>
        </authorList>
    </citation>
    <scope>NUCLEOTIDE SEQUENCE [LARGE SCALE GENOMIC DNA]</scope>
    <source>
        <strain evidence="3 4">M50-1</strain>
    </source>
</reference>
<name>A0ABS4D9T5_9CHLR</name>
<dbReference type="RefSeq" id="WP_135478203.1">
    <property type="nucleotide sequence ID" value="NZ_SIJK02000016.1"/>
</dbReference>
<protein>
    <recommendedName>
        <fullName evidence="5">Integral membrane protein</fullName>
    </recommendedName>
</protein>
<evidence type="ECO:0000256" key="2">
    <source>
        <dbReference type="SAM" id="Phobius"/>
    </source>
</evidence>
<keyword evidence="2" id="KW-1133">Transmembrane helix</keyword>
<feature type="transmembrane region" description="Helical" evidence="2">
    <location>
        <begin position="87"/>
        <end position="108"/>
    </location>
</feature>
<keyword evidence="2" id="KW-0812">Transmembrane</keyword>
<sequence>MTKPPPTTRTSPPVPDPPVPEIKDGVPPRAEQQQLAAFFAEAERKQVDFLDEAGKRIIELTTLLLGVLFTVVAFGDTYPPPYLADNPVAKLLSLVILACYVVAMLLGLRTVHPRDYARYRYNLDGMREELDRILANKKRSLFWAGLTFWAGSGCLALLIGIIIMLA</sequence>
<evidence type="ECO:0008006" key="5">
    <source>
        <dbReference type="Google" id="ProtNLM"/>
    </source>
</evidence>
<feature type="transmembrane region" description="Helical" evidence="2">
    <location>
        <begin position="57"/>
        <end position="75"/>
    </location>
</feature>
<organism evidence="3 4">
    <name type="scientific">Candidatus Chloroploca mongolica</name>
    <dbReference type="NCBI Taxonomy" id="2528176"/>
    <lineage>
        <taxon>Bacteria</taxon>
        <taxon>Bacillati</taxon>
        <taxon>Chloroflexota</taxon>
        <taxon>Chloroflexia</taxon>
        <taxon>Chloroflexales</taxon>
        <taxon>Chloroflexineae</taxon>
        <taxon>Oscillochloridaceae</taxon>
        <taxon>Candidatus Chloroploca</taxon>
    </lineage>
</organism>